<keyword evidence="2" id="KW-0648">Protein biosynthesis</keyword>
<dbReference type="OrthoDB" id="8537952at2"/>
<dbReference type="PANTHER" id="PTHR30437">
    <property type="entry name" value="TRANSCRIPTION ELONGATION FACTOR GREA"/>
    <property type="match status" value="1"/>
</dbReference>
<evidence type="ECO:0000313" key="2">
    <source>
        <dbReference type="EMBL" id="RBO98683.1"/>
    </source>
</evidence>
<dbReference type="GO" id="GO:0070063">
    <property type="term" value="F:RNA polymerase binding"/>
    <property type="evidence" value="ECO:0007669"/>
    <property type="project" value="InterPro"/>
</dbReference>
<dbReference type="GO" id="GO:0006354">
    <property type="term" value="P:DNA-templated transcription elongation"/>
    <property type="evidence" value="ECO:0007669"/>
    <property type="project" value="TreeGrafter"/>
</dbReference>
<reference evidence="2 3" key="1">
    <citation type="submission" date="2018-06" db="EMBL/GenBank/DDBJ databases">
        <title>Genomic Encyclopedia of Type Strains, Phase IV (KMG-IV): sequencing the most valuable type-strain genomes for metagenomic binning, comparative biology and taxonomic classification.</title>
        <authorList>
            <person name="Goeker M."/>
        </authorList>
    </citation>
    <scope>NUCLEOTIDE SEQUENCE [LARGE SCALE GENOMIC DNA]</scope>
    <source>
        <strain evidence="2 3">DSM 25619</strain>
    </source>
</reference>
<dbReference type="InterPro" id="IPR023459">
    <property type="entry name" value="Tscrpt_elong_fac_GreA/B_fam"/>
</dbReference>
<gene>
    <name evidence="2" type="ORF">DFR47_101283</name>
</gene>
<dbReference type="Proteomes" id="UP000252893">
    <property type="component" value="Unassembled WGS sequence"/>
</dbReference>
<dbReference type="GO" id="GO:0032784">
    <property type="term" value="P:regulation of DNA-templated transcription elongation"/>
    <property type="evidence" value="ECO:0007669"/>
    <property type="project" value="InterPro"/>
</dbReference>
<dbReference type="Gene3D" id="3.10.50.30">
    <property type="entry name" value="Transcription elongation factor, GreA/GreB, C-terminal domain"/>
    <property type="match status" value="1"/>
</dbReference>
<feature type="domain" description="Transcription elongation factor GreA/GreB C-terminal" evidence="1">
    <location>
        <begin position="84"/>
        <end position="146"/>
    </location>
</feature>
<dbReference type="AlphaFoldDB" id="A0A366E8I6"/>
<dbReference type="InterPro" id="IPR036953">
    <property type="entry name" value="GreA/GreB_C_sf"/>
</dbReference>
<dbReference type="InterPro" id="IPR001437">
    <property type="entry name" value="Tscrpt_elong_fac_GreA/B_C"/>
</dbReference>
<name>A0A366E8I6_9HYPH</name>
<dbReference type="SUPFAM" id="SSF54534">
    <property type="entry name" value="FKBP-like"/>
    <property type="match status" value="1"/>
</dbReference>
<proteinExistence type="predicted"/>
<keyword evidence="2" id="KW-0251">Elongation factor</keyword>
<accession>A0A366E8I6</accession>
<evidence type="ECO:0000259" key="1">
    <source>
        <dbReference type="Pfam" id="PF01272"/>
    </source>
</evidence>
<dbReference type="EMBL" id="QNRH01000001">
    <property type="protein sequence ID" value="RBO98683.1"/>
    <property type="molecule type" value="Genomic_DNA"/>
</dbReference>
<comment type="caution">
    <text evidence="2">The sequence shown here is derived from an EMBL/GenBank/DDBJ whole genome shotgun (WGS) entry which is preliminary data.</text>
</comment>
<evidence type="ECO:0000313" key="3">
    <source>
        <dbReference type="Proteomes" id="UP000252893"/>
    </source>
</evidence>
<keyword evidence="3" id="KW-1185">Reference proteome</keyword>
<organism evidence="2 3">
    <name type="scientific">Pseudochrobactrum asaccharolyticum</name>
    <dbReference type="NCBI Taxonomy" id="354351"/>
    <lineage>
        <taxon>Bacteria</taxon>
        <taxon>Pseudomonadati</taxon>
        <taxon>Pseudomonadota</taxon>
        <taxon>Alphaproteobacteria</taxon>
        <taxon>Hyphomicrobiales</taxon>
        <taxon>Brucellaceae</taxon>
        <taxon>Pseudochrobactrum</taxon>
    </lineage>
</organism>
<protein>
    <submittedName>
        <fullName evidence="2">Transcription elongation factor GreB</fullName>
    </submittedName>
</protein>
<dbReference type="GO" id="GO:0003746">
    <property type="term" value="F:translation elongation factor activity"/>
    <property type="evidence" value="ECO:0007669"/>
    <property type="project" value="UniProtKB-KW"/>
</dbReference>
<dbReference type="RefSeq" id="WP_113942623.1">
    <property type="nucleotide sequence ID" value="NZ_JBHEEG010000003.1"/>
</dbReference>
<sequence>MSRAFTKEQDDVPAGLVERPVSPHRNLVTQNGLRLIEAELARLQTELGQATASGDKASIAHVSRDLRYWTARRETAELNLADQDGDVIRFGMQVTVENEDGRQQSWMIVGEDEAEPSKGTVSHISPLAVALFGKSKGDLVTVNGRGLEIISFKAIN</sequence>
<dbReference type="PANTHER" id="PTHR30437:SF6">
    <property type="entry name" value="TRANSCRIPTION ELONGATION FACTOR GREB"/>
    <property type="match status" value="1"/>
</dbReference>
<dbReference type="GO" id="GO:0003677">
    <property type="term" value="F:DNA binding"/>
    <property type="evidence" value="ECO:0007669"/>
    <property type="project" value="InterPro"/>
</dbReference>
<dbReference type="Pfam" id="PF01272">
    <property type="entry name" value="GreA_GreB"/>
    <property type="match status" value="1"/>
</dbReference>